<dbReference type="PANTHER" id="PTHR14304:SF11">
    <property type="entry name" value="SAP DOMAIN-CONTAINING PROTEIN"/>
    <property type="match status" value="1"/>
</dbReference>
<evidence type="ECO:0000313" key="3">
    <source>
        <dbReference type="Proteomes" id="UP001146793"/>
    </source>
</evidence>
<name>A0AAV7ZDR7_9EUKA</name>
<evidence type="ECO:0000313" key="2">
    <source>
        <dbReference type="EMBL" id="KAJ3439340.1"/>
    </source>
</evidence>
<dbReference type="Proteomes" id="UP001146793">
    <property type="component" value="Unassembled WGS sequence"/>
</dbReference>
<proteinExistence type="predicted"/>
<gene>
    <name evidence="2" type="ORF">M0812_15366</name>
</gene>
<dbReference type="GO" id="GO:0005634">
    <property type="term" value="C:nucleus"/>
    <property type="evidence" value="ECO:0007669"/>
    <property type="project" value="TreeGrafter"/>
</dbReference>
<comment type="caution">
    <text evidence="2">The sequence shown here is derived from an EMBL/GenBank/DDBJ whole genome shotgun (WGS) entry which is preliminary data.</text>
</comment>
<feature type="compositionally biased region" description="Basic and acidic residues" evidence="1">
    <location>
        <begin position="540"/>
        <end position="574"/>
    </location>
</feature>
<feature type="region of interest" description="Disordered" evidence="1">
    <location>
        <begin position="540"/>
        <end position="588"/>
    </location>
</feature>
<dbReference type="PANTHER" id="PTHR14304">
    <property type="entry name" value="CELL DIVISION CYCLE AND APOPTOSIS REGULATOR PROTEIN"/>
    <property type="match status" value="1"/>
</dbReference>
<dbReference type="EMBL" id="JANTQA010000032">
    <property type="protein sequence ID" value="KAJ3439340.1"/>
    <property type="molecule type" value="Genomic_DNA"/>
</dbReference>
<sequence>MSISFPSQTELESKLNKQKEVLCRLASQVKRSKDEELTTKYQKYLIALYDMSTNSLKRNIILASVQSQTVSVFEKVINEEESKILLGTACQHLLKVINFPTHKQEEKEKKEKKEEKKSIELIKKALFQIPILTSKVIVTQILSNKMTKLADLLFEMVLEKLGEFQATKLLAILSHDKYEIHKKQHFEYILTHHTSKVLFEIVKRDLGYTLEFLEEKFQNIPNKLRLKIKQKYQIIYDLLMKNYSKQMIQLFSNITIKNESPFLLMKEKGYLAKKEPELFFQYLVKPLKISNNKFKTYYIQNINEKYIKYFSLNQKIKMAKYIIKYGTKNSLLYYIFNLPCHEQEIIFKLIPNVENLKLFGSQISLLSKKIRFQLVPRILKEFEVKKVSDENKIKSVLQNGYITKVRNQLIENINNSFDYTTRGNDINSLIICTIKSRNKEELTKTLKWLSIRTRNEQGYVRHQFTNAIFDHLNYRYLTINDLNSLKALYVSTIEARDSTLSSINKYQIFFLQMINYHYNLLKKLKFQLKNDNNNKILKEKEQEQEQEQKVEKEKQKKDKETEKEKEDKKEKEKEKEDDEEEEEIKNEKVIGNDQSSRTLISKIKIHKKWVNESISMLNFAIKNQKIQYINPKISKNISKQTILFLFKKFYSSILSEIKENNYMLFDNLLRLSPKYIIKNFPLLMKDISDLIFQNKEITTDHLVKLIKLYLQYEPKKRSERILKLFEEFNDKSLMCIQCIEKHVLKHLPDLLNKLNIFDFNQILNGKFFQFGTYIYIKNSKKNNLKKDEKKKSIEELDVVKKEEMVEESEESEEAEEEEDEERFKCIFLCRFPNLFKKVDSNLQTQYLEIRKGLIYQKKQTNNEMKEKTFILKNNDDDDDDDDDELKYDDDDEYYIYKITKNAIIKLISNSIEIKINTFKILLEIYQKDLSFVKLLLKSLTNFDSQYEEIIDILFQYMNDENYQKVVLPIIIQILNYLPIGKQKVLLKKIISQDKNNKKISFQKIVLRLYRDYNKEECLKMIIKLWNEPKIHKNMVMSILKTLLLTFPQEQVSWEILAHAITKPKVNNKEIIHKWFINFDILKIDTKLRDNWIELLLQIIEITDSNEIIENVSKKLKLYHNFIKRVSLNEKLNRMIKNQILQSEIWKPWTNFAKILYLQATRSEKASQLYFEIINEFISQPVFDKLESPKKLENRDNPKLNRLRYIIEKFDYYYPNGKPIINRFIHSEKIFPKLSKQLFQIFFLDFYILLKIEFVNYDLEKLSNFLLEIEQKIFDLDLKMHTTDIASSICVQLEIEILAIKKNSFFDFITKMSSSDSIFLRLIGLNLTVKYGSGINWDKKILDLLLQFTNDKSNVIRKKAYNAFFDK</sequence>
<evidence type="ECO:0000256" key="1">
    <source>
        <dbReference type="SAM" id="MobiDB-lite"/>
    </source>
</evidence>
<dbReference type="GO" id="GO:0006355">
    <property type="term" value="P:regulation of DNA-templated transcription"/>
    <property type="evidence" value="ECO:0007669"/>
    <property type="project" value="InterPro"/>
</dbReference>
<dbReference type="InterPro" id="IPR025224">
    <property type="entry name" value="CCAR1/CCAR2"/>
</dbReference>
<feature type="compositionally biased region" description="Acidic residues" evidence="1">
    <location>
        <begin position="575"/>
        <end position="584"/>
    </location>
</feature>
<accession>A0AAV7ZDR7</accession>
<reference evidence="2" key="1">
    <citation type="submission" date="2022-08" db="EMBL/GenBank/DDBJ databases">
        <title>Novel sulphate-reducing endosymbionts in the free-living metamonad Anaeramoeba.</title>
        <authorList>
            <person name="Jerlstrom-Hultqvist J."/>
            <person name="Cepicka I."/>
            <person name="Gallot-Lavallee L."/>
            <person name="Salas-Leiva D."/>
            <person name="Curtis B.A."/>
            <person name="Zahonova K."/>
            <person name="Pipaliya S."/>
            <person name="Dacks J."/>
            <person name="Roger A.J."/>
        </authorList>
    </citation>
    <scope>NUCLEOTIDE SEQUENCE</scope>
    <source>
        <strain evidence="2">Busselton2</strain>
    </source>
</reference>
<protein>
    <submittedName>
        <fullName evidence="2">Uncharacterized protein</fullName>
    </submittedName>
</protein>
<organism evidence="2 3">
    <name type="scientific">Anaeramoeba flamelloides</name>
    <dbReference type="NCBI Taxonomy" id="1746091"/>
    <lineage>
        <taxon>Eukaryota</taxon>
        <taxon>Metamonada</taxon>
        <taxon>Anaeramoebidae</taxon>
        <taxon>Anaeramoeba</taxon>
    </lineage>
</organism>